<dbReference type="Gene3D" id="2.170.130.10">
    <property type="entry name" value="TonB-dependent receptor, plug domain"/>
    <property type="match status" value="1"/>
</dbReference>
<sequence length="815" mass="90651">MLKKLLVILTICCCFAITYASAENYSISGKVQDSAGHPVDMAIVVLHMLPDSAVVKGTYTDSVGNFILDQLSNGRYYVSISAQGYRPWQNELITLSNESPNKKVPLIKLSLLPTGLKEVEVTARKSLVVQKADRTVVNVDAMLSAASSSALDALERCPGVQVNQDGDIRLRGKQGVTVFVNDKPTYLSGTELANYLKTLPASAIDQIELMTNPPANYDAAGNGGIINIKIKRKGVKGFNGGINASLNQGHLTRYNNNLNLNYRNNKVSAFLNAGFNTGENYTDLDLNRTYLDGGNNPMSYFNQKSYFWRHNDGGSINAGADYSLTDKTIIGVTMNGMAAKWKSINDNNSYLLDLGRQPDSTIISQNNDYGKSNNLGINLNYKTQFNKSGHEITADADYLVYNTNRDQAFYNTGYSANGVERSKDLLTGQLPNRINIYALKTDYALPLAHQWKFSSGLKTSYTATDNKAEYNNTINNITSPDYNKSNQFIYKENINAAYINMSHEAGKLSMQAGLRFENTTTDGHQLGNPQKPDSAFTRNYNSLFPTVYFSYKFDTLSNNQLGINYGRRINRPYYEDLNPFINPMDKFTYYVGNPFLKPSFNHNIALSHTYKNKITTSLSYSTTVDDVNETIEIVNGIYYSRSGNIGTKTFITLSVDGDFDPTKWLNLHVYSEVSNLQSKSNFYNGTLSTGGNYWFIAGSIRVKPAKGWEGEIYGNYRSSINDAQFIMQRIGVINLVVRKKISDAFSIRVGINDILRSQVNYGKIGNLTQATANWINRSDSRNGTIALSYKFGKAFNNTARHNETGADAEKNRVKG</sequence>
<dbReference type="GO" id="GO:0030246">
    <property type="term" value="F:carbohydrate binding"/>
    <property type="evidence" value="ECO:0007669"/>
    <property type="project" value="InterPro"/>
</dbReference>
<dbReference type="AlphaFoldDB" id="A0A2S7SZ75"/>
<evidence type="ECO:0000259" key="6">
    <source>
        <dbReference type="Pfam" id="PF14905"/>
    </source>
</evidence>
<feature type="signal peptide" evidence="4">
    <location>
        <begin position="1"/>
        <end position="22"/>
    </location>
</feature>
<comment type="subcellular location">
    <subcellularLocation>
        <location evidence="1">Cell outer membrane</location>
    </subcellularLocation>
</comment>
<dbReference type="PANTHER" id="PTHR40980">
    <property type="entry name" value="PLUG DOMAIN-CONTAINING PROTEIN"/>
    <property type="match status" value="1"/>
</dbReference>
<dbReference type="InterPro" id="IPR036942">
    <property type="entry name" value="Beta-barrel_TonB_sf"/>
</dbReference>
<dbReference type="GO" id="GO:0009279">
    <property type="term" value="C:cell outer membrane"/>
    <property type="evidence" value="ECO:0007669"/>
    <property type="project" value="UniProtKB-SubCell"/>
</dbReference>
<dbReference type="InterPro" id="IPR041700">
    <property type="entry name" value="OMP_b-brl_3"/>
</dbReference>
<comment type="caution">
    <text evidence="7">The sequence shown here is derived from an EMBL/GenBank/DDBJ whole genome shotgun (WGS) entry which is preliminary data.</text>
</comment>
<keyword evidence="2" id="KW-0472">Membrane</keyword>
<organism evidence="7 8">
    <name type="scientific">Flavipsychrobacter stenotrophus</name>
    <dbReference type="NCBI Taxonomy" id="2077091"/>
    <lineage>
        <taxon>Bacteria</taxon>
        <taxon>Pseudomonadati</taxon>
        <taxon>Bacteroidota</taxon>
        <taxon>Chitinophagia</taxon>
        <taxon>Chitinophagales</taxon>
        <taxon>Chitinophagaceae</taxon>
        <taxon>Flavipsychrobacter</taxon>
    </lineage>
</organism>
<dbReference type="InterPro" id="IPR037066">
    <property type="entry name" value="Plug_dom_sf"/>
</dbReference>
<evidence type="ECO:0000259" key="5">
    <source>
        <dbReference type="Pfam" id="PF07715"/>
    </source>
</evidence>
<evidence type="ECO:0000313" key="7">
    <source>
        <dbReference type="EMBL" id="PQJ11998.1"/>
    </source>
</evidence>
<dbReference type="EMBL" id="PPSL01000002">
    <property type="protein sequence ID" value="PQJ11998.1"/>
    <property type="molecule type" value="Genomic_DNA"/>
</dbReference>
<dbReference type="SUPFAM" id="SSF56935">
    <property type="entry name" value="Porins"/>
    <property type="match status" value="1"/>
</dbReference>
<dbReference type="InterPro" id="IPR012910">
    <property type="entry name" value="Plug_dom"/>
</dbReference>
<evidence type="ECO:0000256" key="2">
    <source>
        <dbReference type="ARBA" id="ARBA00023136"/>
    </source>
</evidence>
<dbReference type="Pfam" id="PF13620">
    <property type="entry name" value="CarboxypepD_reg"/>
    <property type="match status" value="1"/>
</dbReference>
<gene>
    <name evidence="7" type="ORF">CJD36_009420</name>
</gene>
<evidence type="ECO:0000256" key="3">
    <source>
        <dbReference type="ARBA" id="ARBA00023237"/>
    </source>
</evidence>
<evidence type="ECO:0000256" key="1">
    <source>
        <dbReference type="ARBA" id="ARBA00004442"/>
    </source>
</evidence>
<dbReference type="Gene3D" id="2.60.40.1120">
    <property type="entry name" value="Carboxypeptidase-like, regulatory domain"/>
    <property type="match status" value="1"/>
</dbReference>
<dbReference type="PANTHER" id="PTHR40980:SF4">
    <property type="entry name" value="TONB-DEPENDENT RECEPTOR-LIKE BETA-BARREL DOMAIN-CONTAINING PROTEIN"/>
    <property type="match status" value="1"/>
</dbReference>
<keyword evidence="4" id="KW-0732">Signal</keyword>
<dbReference type="Gene3D" id="2.40.170.20">
    <property type="entry name" value="TonB-dependent receptor, beta-barrel domain"/>
    <property type="match status" value="1"/>
</dbReference>
<evidence type="ECO:0000313" key="8">
    <source>
        <dbReference type="Proteomes" id="UP000239872"/>
    </source>
</evidence>
<feature type="domain" description="Outer membrane protein beta-barrel" evidence="6">
    <location>
        <begin position="384"/>
        <end position="789"/>
    </location>
</feature>
<dbReference type="RefSeq" id="WP_105038877.1">
    <property type="nucleotide sequence ID" value="NZ_PPSL01000002.1"/>
</dbReference>
<dbReference type="InterPro" id="IPR013784">
    <property type="entry name" value="Carb-bd-like_fold"/>
</dbReference>
<accession>A0A2S7SZ75</accession>
<dbReference type="Pfam" id="PF07715">
    <property type="entry name" value="Plug"/>
    <property type="match status" value="1"/>
</dbReference>
<dbReference type="SUPFAM" id="SSF49452">
    <property type="entry name" value="Starch-binding domain-like"/>
    <property type="match status" value="1"/>
</dbReference>
<protein>
    <recommendedName>
        <fullName evidence="9">TonB-dependent receptor</fullName>
    </recommendedName>
</protein>
<name>A0A2S7SZ75_9BACT</name>
<reference evidence="7 8" key="1">
    <citation type="submission" date="2018-01" db="EMBL/GenBank/DDBJ databases">
        <title>A novel member of the phylum Bacteroidetes isolated from glacier ice.</title>
        <authorList>
            <person name="Liu Q."/>
            <person name="Xin Y.-H."/>
        </authorList>
    </citation>
    <scope>NUCLEOTIDE SEQUENCE [LARGE SCALE GENOMIC DNA]</scope>
    <source>
        <strain evidence="7 8">RB1R16</strain>
    </source>
</reference>
<feature type="domain" description="TonB-dependent receptor plug" evidence="5">
    <location>
        <begin position="133"/>
        <end position="224"/>
    </location>
</feature>
<dbReference type="Proteomes" id="UP000239872">
    <property type="component" value="Unassembled WGS sequence"/>
</dbReference>
<evidence type="ECO:0008006" key="9">
    <source>
        <dbReference type="Google" id="ProtNLM"/>
    </source>
</evidence>
<proteinExistence type="predicted"/>
<keyword evidence="3" id="KW-0998">Cell outer membrane</keyword>
<evidence type="ECO:0000256" key="4">
    <source>
        <dbReference type="SAM" id="SignalP"/>
    </source>
</evidence>
<keyword evidence="8" id="KW-1185">Reference proteome</keyword>
<dbReference type="Pfam" id="PF14905">
    <property type="entry name" value="OMP_b-brl_3"/>
    <property type="match status" value="1"/>
</dbReference>
<feature type="chain" id="PRO_5015423789" description="TonB-dependent receptor" evidence="4">
    <location>
        <begin position="23"/>
        <end position="815"/>
    </location>
</feature>
<dbReference type="OrthoDB" id="905812at2"/>